<dbReference type="InterPro" id="IPR009057">
    <property type="entry name" value="Homeodomain-like_sf"/>
</dbReference>
<dbReference type="PROSITE" id="PS50090">
    <property type="entry name" value="MYB_LIKE"/>
    <property type="match status" value="2"/>
</dbReference>
<evidence type="ECO:0000313" key="6">
    <source>
        <dbReference type="EMBL" id="KAG2618923.1"/>
    </source>
</evidence>
<proteinExistence type="predicted"/>
<dbReference type="GO" id="GO:0005634">
    <property type="term" value="C:nucleus"/>
    <property type="evidence" value="ECO:0007669"/>
    <property type="project" value="TreeGrafter"/>
</dbReference>
<accession>A0A8T0UDC7</accession>
<keyword evidence="2" id="KW-0238">DNA-binding</keyword>
<dbReference type="Pfam" id="PF13921">
    <property type="entry name" value="Myb_DNA-bind_6"/>
    <property type="match status" value="1"/>
</dbReference>
<keyword evidence="7" id="KW-1185">Reference proteome</keyword>
<dbReference type="SMART" id="SM00717">
    <property type="entry name" value="SANT"/>
    <property type="match status" value="2"/>
</dbReference>
<evidence type="ECO:0000256" key="3">
    <source>
        <dbReference type="SAM" id="MobiDB-lite"/>
    </source>
</evidence>
<dbReference type="OrthoDB" id="676323at2759"/>
<feature type="domain" description="HTH myb-type" evidence="5">
    <location>
        <begin position="137"/>
        <end position="187"/>
    </location>
</feature>
<comment type="caution">
    <text evidence="6">The sequence shown here is derived from an EMBL/GenBank/DDBJ whole genome shotgun (WGS) entry which is preliminary data.</text>
</comment>
<protein>
    <submittedName>
        <fullName evidence="6">Uncharacterized protein</fullName>
    </submittedName>
</protein>
<evidence type="ECO:0000259" key="4">
    <source>
        <dbReference type="PROSITE" id="PS50090"/>
    </source>
</evidence>
<dbReference type="InterPro" id="IPR017930">
    <property type="entry name" value="Myb_dom"/>
</dbReference>
<evidence type="ECO:0000256" key="1">
    <source>
        <dbReference type="ARBA" id="ARBA00022737"/>
    </source>
</evidence>
<dbReference type="GO" id="GO:0000981">
    <property type="term" value="F:DNA-binding transcription factor activity, RNA polymerase II-specific"/>
    <property type="evidence" value="ECO:0007669"/>
    <property type="project" value="TreeGrafter"/>
</dbReference>
<organism evidence="6 7">
    <name type="scientific">Panicum virgatum</name>
    <name type="common">Blackwell switchgrass</name>
    <dbReference type="NCBI Taxonomy" id="38727"/>
    <lineage>
        <taxon>Eukaryota</taxon>
        <taxon>Viridiplantae</taxon>
        <taxon>Streptophyta</taxon>
        <taxon>Embryophyta</taxon>
        <taxon>Tracheophyta</taxon>
        <taxon>Spermatophyta</taxon>
        <taxon>Magnoliopsida</taxon>
        <taxon>Liliopsida</taxon>
        <taxon>Poales</taxon>
        <taxon>Poaceae</taxon>
        <taxon>PACMAD clade</taxon>
        <taxon>Panicoideae</taxon>
        <taxon>Panicodae</taxon>
        <taxon>Paniceae</taxon>
        <taxon>Panicinae</taxon>
        <taxon>Panicum</taxon>
        <taxon>Panicum sect. Hiantes</taxon>
    </lineage>
</organism>
<feature type="compositionally biased region" description="Low complexity" evidence="3">
    <location>
        <begin position="272"/>
        <end position="290"/>
    </location>
</feature>
<dbReference type="EMBL" id="CM029042">
    <property type="protein sequence ID" value="KAG2618923.1"/>
    <property type="molecule type" value="Genomic_DNA"/>
</dbReference>
<dbReference type="Gene3D" id="1.10.10.60">
    <property type="entry name" value="Homeodomain-like"/>
    <property type="match status" value="2"/>
</dbReference>
<feature type="domain" description="Myb-like" evidence="4">
    <location>
        <begin position="184"/>
        <end position="234"/>
    </location>
</feature>
<reference evidence="6" key="1">
    <citation type="submission" date="2020-05" db="EMBL/GenBank/DDBJ databases">
        <title>WGS assembly of Panicum virgatum.</title>
        <authorList>
            <person name="Lovell J.T."/>
            <person name="Jenkins J."/>
            <person name="Shu S."/>
            <person name="Juenger T.E."/>
            <person name="Schmutz J."/>
        </authorList>
    </citation>
    <scope>NUCLEOTIDE SEQUENCE</scope>
    <source>
        <strain evidence="6">AP13</strain>
    </source>
</reference>
<evidence type="ECO:0000259" key="5">
    <source>
        <dbReference type="PROSITE" id="PS51294"/>
    </source>
</evidence>
<evidence type="ECO:0000313" key="7">
    <source>
        <dbReference type="Proteomes" id="UP000823388"/>
    </source>
</evidence>
<dbReference type="AlphaFoldDB" id="A0A8T0UDC7"/>
<dbReference type="PANTHER" id="PTHR45614">
    <property type="entry name" value="MYB PROTEIN-RELATED"/>
    <property type="match status" value="1"/>
</dbReference>
<feature type="domain" description="Myb-like" evidence="4">
    <location>
        <begin position="137"/>
        <end position="183"/>
    </location>
</feature>
<dbReference type="SUPFAM" id="SSF46689">
    <property type="entry name" value="Homeodomain-like"/>
    <property type="match status" value="1"/>
</dbReference>
<dbReference type="InterPro" id="IPR050560">
    <property type="entry name" value="MYB_TF"/>
</dbReference>
<dbReference type="PANTHER" id="PTHR45614:SF232">
    <property type="entry name" value="TRANSCRIPTION FACTOR MYB3R-2"/>
    <property type="match status" value="1"/>
</dbReference>
<dbReference type="CDD" id="cd00167">
    <property type="entry name" value="SANT"/>
    <property type="match status" value="2"/>
</dbReference>
<dbReference type="Proteomes" id="UP000823388">
    <property type="component" value="Chromosome 3N"/>
</dbReference>
<dbReference type="FunFam" id="1.10.10.60:FF:000010">
    <property type="entry name" value="Transcriptional activator Myb isoform A"/>
    <property type="match status" value="1"/>
</dbReference>
<name>A0A8T0UDC7_PANVG</name>
<dbReference type="GO" id="GO:0000978">
    <property type="term" value="F:RNA polymerase II cis-regulatory region sequence-specific DNA binding"/>
    <property type="evidence" value="ECO:0007669"/>
    <property type="project" value="TreeGrafter"/>
</dbReference>
<evidence type="ECO:0000256" key="2">
    <source>
        <dbReference type="ARBA" id="ARBA00023125"/>
    </source>
</evidence>
<gene>
    <name evidence="6" type="ORF">PVAP13_3NG141012</name>
</gene>
<sequence length="467" mass="50055">MDRSMFREPAAMERTTPSTRIGATSWSLVQELIAGTLPTPDLYIPDENRGGDMYGTSPYPLIAAGAVHPGGSNHAPRDGKVPHHDATGFMGAGDLDYGNAICGNRALMENTIPYESSLVTIASQAYAEVDAPTYNERGLWSPNEDSKLRELVSKIGVKKWSKIAKDLPGRIGKQCRERWMNHLKPGIKETAWTEEEYQMLITWHRKVGTGWAKMAKHIPGRPENSLKNRWNATWRHVKKNKETIEMAVNDGTHPNALVVYMVRECGALTEGAGAPARAADPPVPDAVPDGWQVDNNPAATEPSPGSNSPDQWWLPMLCGGGTLPPPIMEAPAPLPDHNNVESCVYATYDTDGYMRYVHLQPTPGHDGDAPANQVVAAAAEAPGYYNPLTFPYNPLAGQQVYAHTTYPAAAGSYGQEAVPSYCYSNSGGGGDEAHGNAGSGSAAPELAGMPFSANAPAAQNQRGGGAI</sequence>
<dbReference type="PROSITE" id="PS51294">
    <property type="entry name" value="HTH_MYB"/>
    <property type="match status" value="2"/>
</dbReference>
<feature type="region of interest" description="Disordered" evidence="3">
    <location>
        <begin position="272"/>
        <end position="310"/>
    </location>
</feature>
<dbReference type="InterPro" id="IPR001005">
    <property type="entry name" value="SANT/Myb"/>
</dbReference>
<keyword evidence="1" id="KW-0677">Repeat</keyword>
<feature type="domain" description="HTH myb-type" evidence="5">
    <location>
        <begin position="188"/>
        <end position="238"/>
    </location>
</feature>
<feature type="compositionally biased region" description="Polar residues" evidence="3">
    <location>
        <begin position="293"/>
        <end position="310"/>
    </location>
</feature>